<feature type="non-terminal residue" evidence="1">
    <location>
        <position position="1"/>
    </location>
</feature>
<proteinExistence type="predicted"/>
<dbReference type="Proteomes" id="UP001174156">
    <property type="component" value="Unassembled WGS sequence"/>
</dbReference>
<dbReference type="AlphaFoldDB" id="A0AAW9P5Z6"/>
<evidence type="ECO:0008006" key="3">
    <source>
        <dbReference type="Google" id="ProtNLM"/>
    </source>
</evidence>
<reference evidence="1 2" key="1">
    <citation type="journal article" date="2023" name="Nat. Commun.">
        <title>Genomic dissection of endemic carbapenem resistance reveals metallo-beta-lactamase dissemination through clonal, plasmid and integron transfer.</title>
        <authorList>
            <person name="Macesic N."/>
            <person name="Hawkey J."/>
            <person name="Vezina B."/>
            <person name="Wisniewski J.A."/>
            <person name="Cottingham H."/>
            <person name="Blakeway L.V."/>
            <person name="Harshegyi T."/>
            <person name="Pragastis K."/>
            <person name="Badoordeen G.Z."/>
            <person name="Dennison A."/>
            <person name="Spelman D.W."/>
            <person name="Jenney A.W.J."/>
            <person name="Peleg A.Y."/>
        </authorList>
    </citation>
    <scope>NUCLEOTIDE SEQUENCE [LARGE SCALE GENOMIC DNA]</scope>
    <source>
        <strain evidence="1 2">CPO519</strain>
    </source>
</reference>
<comment type="caution">
    <text evidence="1">The sequence shown here is derived from an EMBL/GenBank/DDBJ whole genome shotgun (WGS) entry which is preliminary data.</text>
</comment>
<evidence type="ECO:0000313" key="2">
    <source>
        <dbReference type="Proteomes" id="UP001174156"/>
    </source>
</evidence>
<organism evidence="1 2">
    <name type="scientific">Acinetobacter baumannii</name>
    <dbReference type="NCBI Taxonomy" id="470"/>
    <lineage>
        <taxon>Bacteria</taxon>
        <taxon>Pseudomonadati</taxon>
        <taxon>Pseudomonadota</taxon>
        <taxon>Gammaproteobacteria</taxon>
        <taxon>Moraxellales</taxon>
        <taxon>Moraxellaceae</taxon>
        <taxon>Acinetobacter</taxon>
        <taxon>Acinetobacter calcoaceticus/baumannii complex</taxon>
    </lineage>
</organism>
<accession>A0AAW9P5Z6</accession>
<gene>
    <name evidence="1" type="ORF">P9867_021625</name>
</gene>
<dbReference type="EMBL" id="JARTMM020000004">
    <property type="protein sequence ID" value="MEC5498931.1"/>
    <property type="molecule type" value="Genomic_DNA"/>
</dbReference>
<name>A0AAW9P5Z6_ACIBA</name>
<protein>
    <recommendedName>
        <fullName evidence="3">Abi family protein</fullName>
    </recommendedName>
</protein>
<sequence>SSTTTINYAEVLQGISKKRLLPYNSTFAISPKKPELTMFSYTAHQDIATNLCYVLHLVEINLRNNLNDNFKAFVQKDDWMKSIELSSISLGQLKAAQQKVSGEFREKGKRKSPTYDDYLSQLMFGFWVHLLKFQFNSASGLDMNNFWTIHIDKVFPGRNGKDLNQIFNLLLQVKKTRDRFSHHEPLWKPSTSRYVKPNATDNFIHSVDYMSTLYDRELECLKICQPEAFNYIHHIDHRAKFIQCCNEHKQQWIHLTTKV</sequence>
<evidence type="ECO:0000313" key="1">
    <source>
        <dbReference type="EMBL" id="MEC5498931.1"/>
    </source>
</evidence>